<gene>
    <name evidence="2" type="ORF">Acr_12g0003260</name>
</gene>
<proteinExistence type="predicted"/>
<dbReference type="AlphaFoldDB" id="A0A7J0FGH6"/>
<evidence type="ECO:0000313" key="3">
    <source>
        <dbReference type="Proteomes" id="UP000585474"/>
    </source>
</evidence>
<accession>A0A7J0FGH6</accession>
<name>A0A7J0FGH6_9ERIC</name>
<feature type="region of interest" description="Disordered" evidence="1">
    <location>
        <begin position="180"/>
        <end position="263"/>
    </location>
</feature>
<feature type="compositionally biased region" description="Basic and acidic residues" evidence="1">
    <location>
        <begin position="218"/>
        <end position="227"/>
    </location>
</feature>
<dbReference type="Proteomes" id="UP000585474">
    <property type="component" value="Unassembled WGS sequence"/>
</dbReference>
<evidence type="ECO:0000256" key="1">
    <source>
        <dbReference type="SAM" id="MobiDB-lite"/>
    </source>
</evidence>
<protein>
    <submittedName>
        <fullName evidence="2">Uncharacterized protein</fullName>
    </submittedName>
</protein>
<feature type="region of interest" description="Disordered" evidence="1">
    <location>
        <begin position="128"/>
        <end position="168"/>
    </location>
</feature>
<reference evidence="2 3" key="1">
    <citation type="submission" date="2019-07" db="EMBL/GenBank/DDBJ databases">
        <title>De Novo Assembly of kiwifruit Actinidia rufa.</title>
        <authorList>
            <person name="Sugita-Konishi S."/>
            <person name="Sato K."/>
            <person name="Mori E."/>
            <person name="Abe Y."/>
            <person name="Kisaki G."/>
            <person name="Hamano K."/>
            <person name="Suezawa K."/>
            <person name="Otani M."/>
            <person name="Fukuda T."/>
            <person name="Manabe T."/>
            <person name="Gomi K."/>
            <person name="Tabuchi M."/>
            <person name="Akimitsu K."/>
            <person name="Kataoka I."/>
        </authorList>
    </citation>
    <scope>NUCLEOTIDE SEQUENCE [LARGE SCALE GENOMIC DNA]</scope>
    <source>
        <strain evidence="3">cv. Fuchu</strain>
    </source>
</reference>
<feature type="compositionally biased region" description="Polar residues" evidence="1">
    <location>
        <begin position="248"/>
        <end position="263"/>
    </location>
</feature>
<keyword evidence="3" id="KW-1185">Reference proteome</keyword>
<dbReference type="EMBL" id="BJWL01000012">
    <property type="protein sequence ID" value="GFY97785.1"/>
    <property type="molecule type" value="Genomic_DNA"/>
</dbReference>
<sequence>MAKHRLCDNAMASSQVFLLLYRVQESVHPEQESEARSRMIIFQGEAEEDPARRIFQQHQGMERKKFLCLGRRLGVSKGAPREVGAPIVPRSWGTPMASSVEKKGFYSVPILLEFKSFRRTFSLPEPMTSGFAGEALPTDDGPTTPSNAGESYHSRDELSRGGPSRDSSLEISFKKLGEKVEKSKNGGSMAGSTLAKGVVIGKNQPREDLANSPNKKGKAIDGSKGKEVASAPEAKKKATRPGNMACSRATSSPKPREGTSTNLGAHARILPGCVEQGSRGRGIPPARQVYDELLAYGRNCHLMNFSCLISMSTWAMGALRGAISTQGSDVEYEDACRVLSDQSIYGNWHTCSCIDGINTGVEVPDTLSGGSVSVSGRLVVSMRRSSSPSDFPTLYFKGFAG</sequence>
<organism evidence="2 3">
    <name type="scientific">Actinidia rufa</name>
    <dbReference type="NCBI Taxonomy" id="165716"/>
    <lineage>
        <taxon>Eukaryota</taxon>
        <taxon>Viridiplantae</taxon>
        <taxon>Streptophyta</taxon>
        <taxon>Embryophyta</taxon>
        <taxon>Tracheophyta</taxon>
        <taxon>Spermatophyta</taxon>
        <taxon>Magnoliopsida</taxon>
        <taxon>eudicotyledons</taxon>
        <taxon>Gunneridae</taxon>
        <taxon>Pentapetalae</taxon>
        <taxon>asterids</taxon>
        <taxon>Ericales</taxon>
        <taxon>Actinidiaceae</taxon>
        <taxon>Actinidia</taxon>
    </lineage>
</organism>
<evidence type="ECO:0000313" key="2">
    <source>
        <dbReference type="EMBL" id="GFY97785.1"/>
    </source>
</evidence>
<comment type="caution">
    <text evidence="2">The sequence shown here is derived from an EMBL/GenBank/DDBJ whole genome shotgun (WGS) entry which is preliminary data.</text>
</comment>